<gene>
    <name evidence="2" type="ORF">B9N49_06945</name>
</gene>
<accession>A0A233V3B6</accession>
<feature type="transmembrane region" description="Helical" evidence="1">
    <location>
        <begin position="260"/>
        <end position="278"/>
    </location>
</feature>
<feature type="transmembrane region" description="Helical" evidence="1">
    <location>
        <begin position="298"/>
        <end position="317"/>
    </location>
</feature>
<evidence type="ECO:0000313" key="2">
    <source>
        <dbReference type="EMBL" id="OXZ26892.1"/>
    </source>
</evidence>
<dbReference type="AlphaFoldDB" id="A0A233V3B6"/>
<feature type="transmembrane region" description="Helical" evidence="1">
    <location>
        <begin position="354"/>
        <end position="372"/>
    </location>
</feature>
<evidence type="ECO:0000256" key="1">
    <source>
        <dbReference type="SAM" id="Phobius"/>
    </source>
</evidence>
<feature type="transmembrane region" description="Helical" evidence="1">
    <location>
        <begin position="85"/>
        <end position="104"/>
    </location>
</feature>
<sequence length="586" mass="67481">MRLDIFKSKLKNLQKTIKLYPIVLFSIFVATIFAIIGIWNIEVGAFNSTLTADLLISSLYFAMSYMIVKLIITDKNIEITKGKKALVYTIVSVIMGLVCYFLIIKVDKSFVLRNQITEIGLFVTLFVGMFIAGHFNKKNDYADYAVKIVLSIIESLIYCVTIFIGIVAILFTTKELFKLQFNLSNVVVSCAAVIFLLLNASIILSKFPLKYSDENLRIKWLLPFKFLFTRIIAPIFLIYGFILLLYIIKVVVLKTIPNNIITNLILWYGLLSVVVLFISKTVEDKFINVYNKIQPIILLILSVMMFYSIGIRISYYGVTEERYLVVIGGVFIVISMIYYLFFNKKTYITIPTTLLILTLISSVGPVSAYNISKINQKNRLEKMLIEENLLVNGEIKPQKNINPAKIKEIKDKLDYFTRKHSAKELAFLNEKFTTSEINMKRVFGFRGDEFESLYGKNRFYANNKLEIDTTGYDRLLENIVFEYDFTNQSINNTGNPEVTFSKKSNVIVIQYKGKKIGKLNIETFRNKLEDFWNEQGPDIDTENPDLSIVDEGVIGETKYKTILERVDSFYDSGQKMTYQIKCLYTK</sequence>
<comment type="caution">
    <text evidence="2">The sequence shown here is derived from an EMBL/GenBank/DDBJ whole genome shotgun (WGS) entry which is preliminary data.</text>
</comment>
<feature type="transmembrane region" description="Helical" evidence="1">
    <location>
        <begin position="183"/>
        <end position="205"/>
    </location>
</feature>
<dbReference type="Proteomes" id="UP000215413">
    <property type="component" value="Unassembled WGS sequence"/>
</dbReference>
<evidence type="ECO:0000313" key="3">
    <source>
        <dbReference type="Proteomes" id="UP000215413"/>
    </source>
</evidence>
<feature type="transmembrane region" description="Helical" evidence="1">
    <location>
        <begin position="116"/>
        <end position="136"/>
    </location>
</feature>
<reference evidence="3" key="1">
    <citation type="submission" date="2017-04" db="EMBL/GenBank/DDBJ databases">
        <title>Finegoldia magna isolated from orthopedic joint implant-associated infections.</title>
        <authorList>
            <person name="Bjorklund S."/>
            <person name="Bruggemann H."/>
            <person name="Jensen A."/>
            <person name="Hellmark B."/>
            <person name="Soderquist B."/>
        </authorList>
    </citation>
    <scope>NUCLEOTIDE SEQUENCE [LARGE SCALE GENOMIC DNA]</scope>
    <source>
        <strain evidence="3">CCUG 54800</strain>
    </source>
</reference>
<organism evidence="2 3">
    <name type="scientific">Finegoldia magna</name>
    <name type="common">Peptostreptococcus magnus</name>
    <dbReference type="NCBI Taxonomy" id="1260"/>
    <lineage>
        <taxon>Bacteria</taxon>
        <taxon>Bacillati</taxon>
        <taxon>Bacillota</taxon>
        <taxon>Tissierellia</taxon>
        <taxon>Tissierellales</taxon>
        <taxon>Peptoniphilaceae</taxon>
        <taxon>Finegoldia</taxon>
    </lineage>
</organism>
<keyword evidence="1" id="KW-1133">Transmembrane helix</keyword>
<feature type="transmembrane region" description="Helical" evidence="1">
    <location>
        <begin position="20"/>
        <end position="39"/>
    </location>
</feature>
<dbReference type="RefSeq" id="WP_094206091.1">
    <property type="nucleotide sequence ID" value="NZ_JAWGQT010000091.1"/>
</dbReference>
<dbReference type="Pfam" id="PF13687">
    <property type="entry name" value="DUF4153"/>
    <property type="match status" value="1"/>
</dbReference>
<feature type="transmembrane region" description="Helical" evidence="1">
    <location>
        <begin position="148"/>
        <end position="171"/>
    </location>
</feature>
<protein>
    <submittedName>
        <fullName evidence="2">DUF4153 domain-containing protein</fullName>
    </submittedName>
</protein>
<dbReference type="InterPro" id="IPR025291">
    <property type="entry name" value="DUF4153"/>
</dbReference>
<dbReference type="EMBL" id="NDYC01000031">
    <property type="protein sequence ID" value="OXZ26892.1"/>
    <property type="molecule type" value="Genomic_DNA"/>
</dbReference>
<proteinExistence type="predicted"/>
<keyword evidence="1" id="KW-0472">Membrane</keyword>
<keyword evidence="1" id="KW-0812">Transmembrane</keyword>
<name>A0A233V3B6_FINMA</name>
<feature type="transmembrane region" description="Helical" evidence="1">
    <location>
        <begin position="323"/>
        <end position="342"/>
    </location>
</feature>
<feature type="transmembrane region" description="Helical" evidence="1">
    <location>
        <begin position="226"/>
        <end position="248"/>
    </location>
</feature>